<evidence type="ECO:0000256" key="4">
    <source>
        <dbReference type="ARBA" id="ARBA00022840"/>
    </source>
</evidence>
<dbReference type="EC" id="3.6.4.13" evidence="8"/>
<keyword evidence="2 7" id="KW-0378">Hydrolase</keyword>
<dbReference type="OrthoDB" id="4310724at2759"/>
<dbReference type="InterPro" id="IPR000629">
    <property type="entry name" value="RNA-helicase_DEAD-box_CS"/>
</dbReference>
<name>A0A443SA87_9ACAR</name>
<feature type="short sequence motif" description="Q motif" evidence="6">
    <location>
        <begin position="3"/>
        <end position="31"/>
    </location>
</feature>
<protein>
    <recommendedName>
        <fullName evidence="8">ATP-dependent RNA helicase</fullName>
        <ecNumber evidence="8">3.6.4.13</ecNumber>
    </recommendedName>
</protein>
<feature type="domain" description="DEAD-box RNA helicase Q" evidence="11">
    <location>
        <begin position="3"/>
        <end position="31"/>
    </location>
</feature>
<dbReference type="GO" id="GO:0005524">
    <property type="term" value="F:ATP binding"/>
    <property type="evidence" value="ECO:0007669"/>
    <property type="project" value="UniProtKB-UniRule"/>
</dbReference>
<keyword evidence="13" id="KW-1185">Reference proteome</keyword>
<accession>A0A443SA87</accession>
<gene>
    <name evidence="12" type="ORF">B4U80_10438</name>
</gene>
<reference evidence="12 13" key="1">
    <citation type="journal article" date="2018" name="Gigascience">
        <title>Genomes of trombidid mites reveal novel predicted allergens and laterally-transferred genes associated with secondary metabolism.</title>
        <authorList>
            <person name="Dong X."/>
            <person name="Chaisiri K."/>
            <person name="Xia D."/>
            <person name="Armstrong S.D."/>
            <person name="Fang Y."/>
            <person name="Donnelly M.J."/>
            <person name="Kadowaki T."/>
            <person name="McGarry J.W."/>
            <person name="Darby A.C."/>
            <person name="Makepeace B.L."/>
        </authorList>
    </citation>
    <scope>NUCLEOTIDE SEQUENCE [LARGE SCALE GENOMIC DNA]</scope>
    <source>
        <strain evidence="12">UoL-UT</strain>
    </source>
</reference>
<dbReference type="Pfam" id="PF00270">
    <property type="entry name" value="DEAD"/>
    <property type="match status" value="1"/>
</dbReference>
<evidence type="ECO:0000259" key="11">
    <source>
        <dbReference type="PROSITE" id="PS51195"/>
    </source>
</evidence>
<evidence type="ECO:0000313" key="12">
    <source>
        <dbReference type="EMBL" id="RWS24459.1"/>
    </source>
</evidence>
<dbReference type="PROSITE" id="PS00039">
    <property type="entry name" value="DEAD_ATP_HELICASE"/>
    <property type="match status" value="1"/>
</dbReference>
<dbReference type="PANTHER" id="PTHR24031">
    <property type="entry name" value="RNA HELICASE"/>
    <property type="match status" value="1"/>
</dbReference>
<evidence type="ECO:0000256" key="8">
    <source>
        <dbReference type="RuleBase" id="RU365068"/>
    </source>
</evidence>
<dbReference type="SMART" id="SM00487">
    <property type="entry name" value="DEXDc"/>
    <property type="match status" value="1"/>
</dbReference>
<feature type="domain" description="Helicase C-terminal" evidence="10">
    <location>
        <begin position="270"/>
        <end position="416"/>
    </location>
</feature>
<dbReference type="GO" id="GO:0016787">
    <property type="term" value="F:hydrolase activity"/>
    <property type="evidence" value="ECO:0007669"/>
    <property type="project" value="UniProtKB-KW"/>
</dbReference>
<dbReference type="EMBL" id="NCKV01004855">
    <property type="protein sequence ID" value="RWS24459.1"/>
    <property type="molecule type" value="Genomic_DNA"/>
</dbReference>
<dbReference type="PROSITE" id="PS51195">
    <property type="entry name" value="Q_MOTIF"/>
    <property type="match status" value="1"/>
</dbReference>
<dbReference type="SUPFAM" id="SSF52540">
    <property type="entry name" value="P-loop containing nucleoside triphosphate hydrolases"/>
    <property type="match status" value="1"/>
</dbReference>
<evidence type="ECO:0000259" key="9">
    <source>
        <dbReference type="PROSITE" id="PS51192"/>
    </source>
</evidence>
<comment type="domain">
    <text evidence="8">The Q motif is unique to and characteristic of the DEAD box family of RNA helicases and controls ATP binding and hydrolysis.</text>
</comment>
<evidence type="ECO:0000256" key="2">
    <source>
        <dbReference type="ARBA" id="ARBA00022801"/>
    </source>
</evidence>
<dbReference type="CDD" id="cd18787">
    <property type="entry name" value="SF2_C_DEAD"/>
    <property type="match status" value="1"/>
</dbReference>
<evidence type="ECO:0000259" key="10">
    <source>
        <dbReference type="PROSITE" id="PS51194"/>
    </source>
</evidence>
<comment type="catalytic activity">
    <reaction evidence="8">
        <text>ATP + H2O = ADP + phosphate + H(+)</text>
        <dbReference type="Rhea" id="RHEA:13065"/>
        <dbReference type="ChEBI" id="CHEBI:15377"/>
        <dbReference type="ChEBI" id="CHEBI:15378"/>
        <dbReference type="ChEBI" id="CHEBI:30616"/>
        <dbReference type="ChEBI" id="CHEBI:43474"/>
        <dbReference type="ChEBI" id="CHEBI:456216"/>
        <dbReference type="EC" id="3.6.4.13"/>
    </reaction>
</comment>
<evidence type="ECO:0000256" key="5">
    <source>
        <dbReference type="ARBA" id="ARBA00022884"/>
    </source>
</evidence>
<dbReference type="InterPro" id="IPR014014">
    <property type="entry name" value="RNA_helicase_DEAD_Q_motif"/>
</dbReference>
<dbReference type="PROSITE" id="PS51194">
    <property type="entry name" value="HELICASE_CTER"/>
    <property type="match status" value="1"/>
</dbReference>
<dbReference type="InterPro" id="IPR001650">
    <property type="entry name" value="Helicase_C-like"/>
</dbReference>
<organism evidence="12 13">
    <name type="scientific">Leptotrombidium deliense</name>
    <dbReference type="NCBI Taxonomy" id="299467"/>
    <lineage>
        <taxon>Eukaryota</taxon>
        <taxon>Metazoa</taxon>
        <taxon>Ecdysozoa</taxon>
        <taxon>Arthropoda</taxon>
        <taxon>Chelicerata</taxon>
        <taxon>Arachnida</taxon>
        <taxon>Acari</taxon>
        <taxon>Acariformes</taxon>
        <taxon>Trombidiformes</taxon>
        <taxon>Prostigmata</taxon>
        <taxon>Anystina</taxon>
        <taxon>Parasitengona</taxon>
        <taxon>Trombiculoidea</taxon>
        <taxon>Trombiculidae</taxon>
        <taxon>Leptotrombidium</taxon>
    </lineage>
</organism>
<dbReference type="Pfam" id="PF00271">
    <property type="entry name" value="Helicase_C"/>
    <property type="match status" value="1"/>
</dbReference>
<evidence type="ECO:0000256" key="6">
    <source>
        <dbReference type="PROSITE-ProRule" id="PRU00552"/>
    </source>
</evidence>
<keyword evidence="3 7" id="KW-0347">Helicase</keyword>
<comment type="similarity">
    <text evidence="7">Belongs to the DEAD box helicase family.</text>
</comment>
<dbReference type="PROSITE" id="PS51192">
    <property type="entry name" value="HELICASE_ATP_BIND_1"/>
    <property type="match status" value="1"/>
</dbReference>
<proteinExistence type="inferred from homology"/>
<feature type="domain" description="Helicase ATP-binding" evidence="9">
    <location>
        <begin position="35"/>
        <end position="220"/>
    </location>
</feature>
<keyword evidence="5 8" id="KW-0694">RNA-binding</keyword>
<keyword evidence="1 7" id="KW-0547">Nucleotide-binding</keyword>
<dbReference type="GO" id="GO:0003724">
    <property type="term" value="F:RNA helicase activity"/>
    <property type="evidence" value="ECO:0007669"/>
    <property type="project" value="UniProtKB-EC"/>
</dbReference>
<dbReference type="VEuPathDB" id="VectorBase:LDEU007581"/>
<comment type="function">
    <text evidence="8">RNA helicase.</text>
</comment>
<dbReference type="AlphaFoldDB" id="A0A443SA87"/>
<dbReference type="GO" id="GO:0003723">
    <property type="term" value="F:RNA binding"/>
    <property type="evidence" value="ECO:0007669"/>
    <property type="project" value="UniProtKB-UniRule"/>
</dbReference>
<dbReference type="InterPro" id="IPR027417">
    <property type="entry name" value="P-loop_NTPase"/>
</dbReference>
<evidence type="ECO:0000256" key="1">
    <source>
        <dbReference type="ARBA" id="ARBA00022741"/>
    </source>
</evidence>
<dbReference type="STRING" id="299467.A0A443SA87"/>
<evidence type="ECO:0000256" key="3">
    <source>
        <dbReference type="ARBA" id="ARBA00022806"/>
    </source>
</evidence>
<dbReference type="InterPro" id="IPR011545">
    <property type="entry name" value="DEAD/DEAH_box_helicase_dom"/>
</dbReference>
<dbReference type="Proteomes" id="UP000288716">
    <property type="component" value="Unassembled WGS sequence"/>
</dbReference>
<evidence type="ECO:0000256" key="7">
    <source>
        <dbReference type="RuleBase" id="RU000492"/>
    </source>
</evidence>
<dbReference type="SMART" id="SM00490">
    <property type="entry name" value="HELICc"/>
    <property type="match status" value="1"/>
</dbReference>
<keyword evidence="4 7" id="KW-0067">ATP-binding</keyword>
<dbReference type="Gene3D" id="3.40.50.300">
    <property type="entry name" value="P-loop containing nucleotide triphosphate hydrolases"/>
    <property type="match status" value="2"/>
</dbReference>
<comment type="caution">
    <text evidence="12">The sequence shown here is derived from an EMBL/GenBank/DDBJ whole genome shotgun (WGS) entry which is preliminary data.</text>
</comment>
<sequence>MQHAWSELPISESIADIVCDLGFQNPTPIQQAAISAAINDRCDVLGAAPTGSGKTLAFGIPVIESIILQKRKKNIPRLRALVLVPTRELAVQVKEHLTPLAEKVNVSVASVIGGLSMQKQERVLNKVRPDVVVATPGRLWELISEGTCKHVTARSIKRVKLVVVDEADRMTEKGHFEELTPIIELLQESVIKRQIFVFSATLTFVHKPTERQMKAKKMTPRQKIRFLVKMLGMREKNTKVIDLTDKGVGTPSDQLLTATKINCISSEKDMYLYYLLAVHSGRTLVFCNSKDCLRRLVNVLKQLEVNPLSLHASMEQKRRLQNLEKFAANPRGVLIASDVAARGLDIANIDHVVHYQVPMTVEGYVHRSGRTARATNRGLTLILCSPQENYYYRRLCQAVNQGNDLTTFPIDETVMKVIRNRVNLAQEVDKLEHSSRKNKAEDNWFKKAAKELDVEYDDRPTSREEANNYRRLKVMQKSLKSALKQPLIPRNYFSSYLTKEGAFKLPCIKGTIFFVFTV</sequence>
<evidence type="ECO:0000313" key="13">
    <source>
        <dbReference type="Proteomes" id="UP000288716"/>
    </source>
</evidence>
<dbReference type="InterPro" id="IPR014001">
    <property type="entry name" value="Helicase_ATP-bd"/>
</dbReference>
<dbReference type="CDD" id="cd17946">
    <property type="entry name" value="DEADc_DDX24"/>
    <property type="match status" value="1"/>
</dbReference>